<dbReference type="InterPro" id="IPR013083">
    <property type="entry name" value="Znf_RING/FYVE/PHD"/>
</dbReference>
<dbReference type="AlphaFoldDB" id="A0ABD2QEL5"/>
<feature type="region of interest" description="Disordered" evidence="11">
    <location>
        <begin position="128"/>
        <end position="185"/>
    </location>
</feature>
<sequence length="525" mass="58570">MASAPQEFNYTFLVLGAAKFNEKLRKERRSRLPFVDNATGISQRPCLLYRPEYTRTNACSPSQFCRYMKLRPKKTKTNVIPHSLAVRYDFFNAAKSEALQTQNSFLEREWRDIDDDSAFTWNNKEEFDENSEGSDYYDESYGSRKRKRPSTARKSRSKTAKDSSASRKQRQLNQPISTPTSLLIDEDSNDKQNISVWTCDVCKSMYRSKAGLNYHMNSQHPHLVGPGPGRGRSSTHAYPFSHHFISQAELNANPNLFNNAEKYQVPPRPMVPNTPQHRPCGPGYPLPPNIDMGVSQMLSQPPMPNTSVNTGLLSALIEGVSSSSSAGGLSKGSADSPVGADLESKRAAIQAARSGPSQIYEPKKTDEGSQDSSLTQSAGVSCDFCLGNEQLNKKTQRSEPLLKCTDCGRCAHFSCLQFSPNMIESVGTYKWQCIECKTCWLCGTSENDEEMLFCDDCDRGYHMYCLSPPLEKPPEGSWSCSLCMQRFKEKAAVYTKAGSGSESRGPLKKSLTSSHEKERPTILSD</sequence>
<organism evidence="13 14">
    <name type="scientific">Cichlidogyrus casuarinus</name>
    <dbReference type="NCBI Taxonomy" id="1844966"/>
    <lineage>
        <taxon>Eukaryota</taxon>
        <taxon>Metazoa</taxon>
        <taxon>Spiralia</taxon>
        <taxon>Lophotrochozoa</taxon>
        <taxon>Platyhelminthes</taxon>
        <taxon>Monogenea</taxon>
        <taxon>Monopisthocotylea</taxon>
        <taxon>Dactylogyridea</taxon>
        <taxon>Ancyrocephalidae</taxon>
        <taxon>Cichlidogyrus</taxon>
    </lineage>
</organism>
<keyword evidence="6" id="KW-0862">Zinc</keyword>
<gene>
    <name evidence="13" type="ORF">Ciccas_003347</name>
</gene>
<keyword evidence="3" id="KW-0479">Metal-binding</keyword>
<evidence type="ECO:0000256" key="10">
    <source>
        <dbReference type="PROSITE-ProRule" id="PRU00146"/>
    </source>
</evidence>
<feature type="compositionally biased region" description="Basic residues" evidence="11">
    <location>
        <begin position="143"/>
        <end position="158"/>
    </location>
</feature>
<dbReference type="FunFam" id="3.30.40.10:FF:000005">
    <property type="entry name" value="zinc finger protein isoform X1"/>
    <property type="match status" value="1"/>
</dbReference>
<dbReference type="InterPro" id="IPR019787">
    <property type="entry name" value="Znf_PHD-finger"/>
</dbReference>
<dbReference type="PANTHER" id="PTHR45888:SF4">
    <property type="entry name" value="PHD FINGER PROTEIN 10"/>
    <property type="match status" value="1"/>
</dbReference>
<dbReference type="SMART" id="SM00249">
    <property type="entry name" value="PHD"/>
    <property type="match status" value="2"/>
</dbReference>
<feature type="compositionally biased region" description="Basic and acidic residues" evidence="11">
    <location>
        <begin position="514"/>
        <end position="525"/>
    </location>
</feature>
<dbReference type="PROSITE" id="PS00028">
    <property type="entry name" value="ZINC_FINGER_C2H2_1"/>
    <property type="match status" value="1"/>
</dbReference>
<feature type="compositionally biased region" description="Low complexity" evidence="11">
    <location>
        <begin position="323"/>
        <end position="336"/>
    </location>
</feature>
<keyword evidence="5 10" id="KW-0863">Zinc-finger</keyword>
<evidence type="ECO:0000313" key="13">
    <source>
        <dbReference type="EMBL" id="KAL3317995.1"/>
    </source>
</evidence>
<feature type="domain" description="PHD-type" evidence="12">
    <location>
        <begin position="379"/>
        <end position="439"/>
    </location>
</feature>
<proteinExistence type="inferred from homology"/>
<feature type="compositionally biased region" description="Acidic residues" evidence="11">
    <location>
        <begin position="128"/>
        <end position="138"/>
    </location>
</feature>
<evidence type="ECO:0000256" key="11">
    <source>
        <dbReference type="SAM" id="MobiDB-lite"/>
    </source>
</evidence>
<keyword evidence="14" id="KW-1185">Reference proteome</keyword>
<evidence type="ECO:0000259" key="12">
    <source>
        <dbReference type="PROSITE" id="PS50016"/>
    </source>
</evidence>
<comment type="subcellular location">
    <subcellularLocation>
        <location evidence="1">Nucleus</location>
    </subcellularLocation>
</comment>
<evidence type="ECO:0000256" key="7">
    <source>
        <dbReference type="ARBA" id="ARBA00023015"/>
    </source>
</evidence>
<comment type="caution">
    <text evidence="13">The sequence shown here is derived from an EMBL/GenBank/DDBJ whole genome shotgun (WGS) entry which is preliminary data.</text>
</comment>
<feature type="domain" description="PHD-type" evidence="12">
    <location>
        <begin position="436"/>
        <end position="486"/>
    </location>
</feature>
<dbReference type="EMBL" id="JBJKFK010000301">
    <property type="protein sequence ID" value="KAL3317995.1"/>
    <property type="molecule type" value="Genomic_DNA"/>
</dbReference>
<feature type="compositionally biased region" description="Polar residues" evidence="11">
    <location>
        <begin position="171"/>
        <end position="181"/>
    </location>
</feature>
<dbReference type="Gene3D" id="3.30.40.10">
    <property type="entry name" value="Zinc/RING finger domain, C3HC4 (zinc finger)"/>
    <property type="match status" value="1"/>
</dbReference>
<dbReference type="Proteomes" id="UP001626550">
    <property type="component" value="Unassembled WGS sequence"/>
</dbReference>
<feature type="region of interest" description="Disordered" evidence="11">
    <location>
        <begin position="496"/>
        <end position="525"/>
    </location>
</feature>
<dbReference type="SUPFAM" id="SSF57667">
    <property type="entry name" value="beta-beta-alpha zinc fingers"/>
    <property type="match status" value="1"/>
</dbReference>
<dbReference type="GO" id="GO:0005634">
    <property type="term" value="C:nucleus"/>
    <property type="evidence" value="ECO:0007669"/>
    <property type="project" value="UniProtKB-SubCell"/>
</dbReference>
<dbReference type="InterPro" id="IPR013087">
    <property type="entry name" value="Znf_C2H2_type"/>
</dbReference>
<evidence type="ECO:0000256" key="6">
    <source>
        <dbReference type="ARBA" id="ARBA00022833"/>
    </source>
</evidence>
<keyword evidence="9" id="KW-0539">Nucleus</keyword>
<dbReference type="InterPro" id="IPR001965">
    <property type="entry name" value="Znf_PHD"/>
</dbReference>
<evidence type="ECO:0000256" key="1">
    <source>
        <dbReference type="ARBA" id="ARBA00004123"/>
    </source>
</evidence>
<evidence type="ECO:0000256" key="5">
    <source>
        <dbReference type="ARBA" id="ARBA00022771"/>
    </source>
</evidence>
<accession>A0ABD2QEL5</accession>
<evidence type="ECO:0000256" key="8">
    <source>
        <dbReference type="ARBA" id="ARBA00023163"/>
    </source>
</evidence>
<dbReference type="PANTHER" id="PTHR45888">
    <property type="entry name" value="HL01030P-RELATED"/>
    <property type="match status" value="1"/>
</dbReference>
<reference evidence="13 14" key="1">
    <citation type="submission" date="2024-11" db="EMBL/GenBank/DDBJ databases">
        <title>Adaptive evolution of stress response genes in parasites aligns with host niche diversity.</title>
        <authorList>
            <person name="Hahn C."/>
            <person name="Resl P."/>
        </authorList>
    </citation>
    <scope>NUCLEOTIDE SEQUENCE [LARGE SCALE GENOMIC DNA]</scope>
    <source>
        <strain evidence="13">EGGRZ-B1_66</strain>
        <tissue evidence="13">Body</tissue>
    </source>
</reference>
<evidence type="ECO:0000256" key="9">
    <source>
        <dbReference type="ARBA" id="ARBA00023242"/>
    </source>
</evidence>
<keyword evidence="7" id="KW-0805">Transcription regulation</keyword>
<dbReference type="GO" id="GO:0008270">
    <property type="term" value="F:zinc ion binding"/>
    <property type="evidence" value="ECO:0007669"/>
    <property type="project" value="UniProtKB-KW"/>
</dbReference>
<dbReference type="CDD" id="cd15530">
    <property type="entry name" value="PHD2_d4"/>
    <property type="match status" value="1"/>
</dbReference>
<dbReference type="Pfam" id="PF00628">
    <property type="entry name" value="PHD"/>
    <property type="match status" value="1"/>
</dbReference>
<evidence type="ECO:0000256" key="4">
    <source>
        <dbReference type="ARBA" id="ARBA00022737"/>
    </source>
</evidence>
<evidence type="ECO:0000256" key="2">
    <source>
        <dbReference type="ARBA" id="ARBA00010539"/>
    </source>
</evidence>
<dbReference type="PROSITE" id="PS50016">
    <property type="entry name" value="ZF_PHD_2"/>
    <property type="match status" value="2"/>
</dbReference>
<dbReference type="InterPro" id="IPR036236">
    <property type="entry name" value="Znf_C2H2_sf"/>
</dbReference>
<evidence type="ECO:0000256" key="3">
    <source>
        <dbReference type="ARBA" id="ARBA00022723"/>
    </source>
</evidence>
<feature type="region of interest" description="Disordered" evidence="11">
    <location>
        <begin position="323"/>
        <end position="374"/>
    </location>
</feature>
<dbReference type="InterPro" id="IPR025750">
    <property type="entry name" value="DPF1-3_N"/>
</dbReference>
<keyword evidence="8" id="KW-0804">Transcription</keyword>
<comment type="similarity">
    <text evidence="2">Belongs to the requiem/DPF family.</text>
</comment>
<dbReference type="SUPFAM" id="SSF57903">
    <property type="entry name" value="FYVE/PHD zinc finger"/>
    <property type="match status" value="1"/>
</dbReference>
<evidence type="ECO:0000313" key="14">
    <source>
        <dbReference type="Proteomes" id="UP001626550"/>
    </source>
</evidence>
<dbReference type="Pfam" id="PF14051">
    <property type="entry name" value="DPF1-3_N"/>
    <property type="match status" value="1"/>
</dbReference>
<name>A0ABD2QEL5_9PLAT</name>
<keyword evidence="4" id="KW-0677">Repeat</keyword>
<protein>
    <recommendedName>
        <fullName evidence="12">PHD-type domain-containing protein</fullName>
    </recommendedName>
</protein>
<dbReference type="InterPro" id="IPR011011">
    <property type="entry name" value="Znf_FYVE_PHD"/>
</dbReference>